<comment type="caution">
    <text evidence="2">The sequence shown here is derived from an EMBL/GenBank/DDBJ whole genome shotgun (WGS) entry which is preliminary data.</text>
</comment>
<evidence type="ECO:0000313" key="3">
    <source>
        <dbReference type="Proteomes" id="UP000177481"/>
    </source>
</evidence>
<accession>A0A1F5ECE7</accession>
<reference evidence="2 3" key="1">
    <citation type="journal article" date="2016" name="Nat. Commun.">
        <title>Thousands of microbial genomes shed light on interconnected biogeochemical processes in an aquifer system.</title>
        <authorList>
            <person name="Anantharaman K."/>
            <person name="Brown C.T."/>
            <person name="Hug L.A."/>
            <person name="Sharon I."/>
            <person name="Castelle C.J."/>
            <person name="Probst A.J."/>
            <person name="Thomas B.C."/>
            <person name="Singh A."/>
            <person name="Wilkins M.J."/>
            <person name="Karaoz U."/>
            <person name="Brodie E.L."/>
            <person name="Williams K.H."/>
            <person name="Hubbard S.S."/>
            <person name="Banfield J.F."/>
        </authorList>
    </citation>
    <scope>NUCLEOTIDE SEQUENCE [LARGE SCALE GENOMIC DNA]</scope>
</reference>
<organism evidence="2 3">
    <name type="scientific">Candidatus Berkelbacteria bacterium RIFCSPLOWO2_01_FULL_50_28</name>
    <dbReference type="NCBI Taxonomy" id="1797471"/>
    <lineage>
        <taxon>Bacteria</taxon>
        <taxon>Candidatus Berkelbacteria</taxon>
    </lineage>
</organism>
<dbReference type="Gene3D" id="3.30.420.40">
    <property type="match status" value="1"/>
</dbReference>
<name>A0A1F5ECE7_9BACT</name>
<protein>
    <recommendedName>
        <fullName evidence="1">Gcp-like domain-containing protein</fullName>
    </recommendedName>
</protein>
<gene>
    <name evidence="2" type="ORF">A3A71_03050</name>
</gene>
<dbReference type="InterPro" id="IPR043129">
    <property type="entry name" value="ATPase_NBD"/>
</dbReference>
<dbReference type="Proteomes" id="UP000177481">
    <property type="component" value="Unassembled WGS sequence"/>
</dbReference>
<evidence type="ECO:0000259" key="1">
    <source>
        <dbReference type="Pfam" id="PF00814"/>
    </source>
</evidence>
<evidence type="ECO:0000313" key="2">
    <source>
        <dbReference type="EMBL" id="OGD65043.1"/>
    </source>
</evidence>
<feature type="domain" description="Gcp-like" evidence="1">
    <location>
        <begin position="43"/>
        <end position="102"/>
    </location>
</feature>
<dbReference type="STRING" id="1797471.A3A71_03050"/>
<dbReference type="InterPro" id="IPR000905">
    <property type="entry name" value="Gcp-like_dom"/>
</dbReference>
<dbReference type="EMBL" id="MEZX01000001">
    <property type="protein sequence ID" value="OGD65043.1"/>
    <property type="molecule type" value="Genomic_DNA"/>
</dbReference>
<dbReference type="Pfam" id="PF00814">
    <property type="entry name" value="TsaD"/>
    <property type="match status" value="1"/>
</dbReference>
<dbReference type="SUPFAM" id="SSF53067">
    <property type="entry name" value="Actin-like ATPase domain"/>
    <property type="match status" value="1"/>
</dbReference>
<proteinExistence type="predicted"/>
<dbReference type="AlphaFoldDB" id="A0A1F5ECE7"/>
<sequence>MKKPEKFSTETVVLVDTTERDRTRLALIHGSKVIVIDKPLRAQSLQEQLEKLLKKDHQTFADIDAFAVLTKPGSLTGVRIGVVAVNTIAWLQDIPVIEVNSASFEQALRQPFSSLKKRKLARVRY</sequence>